<dbReference type="AlphaFoldDB" id="A0A1G7DAD6"/>
<protein>
    <submittedName>
        <fullName evidence="5">Transcriptional regulator, LacI family</fullName>
    </submittedName>
</protein>
<keyword evidence="6" id="KW-1185">Reference proteome</keyword>
<dbReference type="SUPFAM" id="SSF53822">
    <property type="entry name" value="Periplasmic binding protein-like I"/>
    <property type="match status" value="1"/>
</dbReference>
<dbReference type="CDD" id="cd01545">
    <property type="entry name" value="PBP1_SalR"/>
    <property type="match status" value="1"/>
</dbReference>
<accession>A0A1G7DAD6</accession>
<sequence length="342" mass="37044">MDDLKGKNATISDVARLAGVSMKTVSRVLNNEKYVSEDKKEKVLAVAAELNYRPSLQARGLAGNRSFMIGLFVDDPSGDYISKVQRGILRRCEEAGCYLVVDVLRERGNDAKLRQILNSIRFDGVVLSSPVCDDVAVLDALRERSVPTVRIGPGVDATDMAQIEIDDYKAAFEATEFLIGQGHQRIGFIKGDPNHGCSLDREQGYSKAMRAHGLTVSNDLVAPGMFSFDSGYTAAEKLLKSESRPTAIFASNDEMAAGVVACAQALGLRVPLDVSVMGFDDDFLATIMSPAITTVRQPIEDMAAGAVDLILEAKGKSAALEDKTVIFDYELVKRKSVRKLSA</sequence>
<dbReference type="RefSeq" id="WP_068305136.1">
    <property type="nucleotide sequence ID" value="NZ_DAIOMO010000006.1"/>
</dbReference>
<evidence type="ECO:0000256" key="3">
    <source>
        <dbReference type="ARBA" id="ARBA00023163"/>
    </source>
</evidence>
<dbReference type="PANTHER" id="PTHR30146">
    <property type="entry name" value="LACI-RELATED TRANSCRIPTIONAL REPRESSOR"/>
    <property type="match status" value="1"/>
</dbReference>
<name>A0A1G7DAD6_9PROT</name>
<keyword evidence="2" id="KW-0238">DNA-binding</keyword>
<dbReference type="InterPro" id="IPR028082">
    <property type="entry name" value="Peripla_BP_I"/>
</dbReference>
<dbReference type="PANTHER" id="PTHR30146:SF153">
    <property type="entry name" value="LACTOSE OPERON REPRESSOR"/>
    <property type="match status" value="1"/>
</dbReference>
<organism evidence="5 6">
    <name type="scientific">Kordiimonas lacus</name>
    <dbReference type="NCBI Taxonomy" id="637679"/>
    <lineage>
        <taxon>Bacteria</taxon>
        <taxon>Pseudomonadati</taxon>
        <taxon>Pseudomonadota</taxon>
        <taxon>Alphaproteobacteria</taxon>
        <taxon>Kordiimonadales</taxon>
        <taxon>Kordiimonadaceae</taxon>
        <taxon>Kordiimonas</taxon>
    </lineage>
</organism>
<dbReference type="PROSITE" id="PS50932">
    <property type="entry name" value="HTH_LACI_2"/>
    <property type="match status" value="1"/>
</dbReference>
<evidence type="ECO:0000259" key="4">
    <source>
        <dbReference type="PROSITE" id="PS50932"/>
    </source>
</evidence>
<dbReference type="InterPro" id="IPR010982">
    <property type="entry name" value="Lambda_DNA-bd_dom_sf"/>
</dbReference>
<dbReference type="EMBL" id="FNAK01000007">
    <property type="protein sequence ID" value="SDE47866.1"/>
    <property type="molecule type" value="Genomic_DNA"/>
</dbReference>
<gene>
    <name evidence="5" type="ORF">SAMN04488071_3002</name>
</gene>
<dbReference type="Proteomes" id="UP000183685">
    <property type="component" value="Unassembled WGS sequence"/>
</dbReference>
<evidence type="ECO:0000256" key="2">
    <source>
        <dbReference type="ARBA" id="ARBA00023125"/>
    </source>
</evidence>
<dbReference type="SUPFAM" id="SSF47413">
    <property type="entry name" value="lambda repressor-like DNA-binding domains"/>
    <property type="match status" value="1"/>
</dbReference>
<evidence type="ECO:0000313" key="6">
    <source>
        <dbReference type="Proteomes" id="UP000183685"/>
    </source>
</evidence>
<evidence type="ECO:0000313" key="5">
    <source>
        <dbReference type="EMBL" id="SDE47866.1"/>
    </source>
</evidence>
<dbReference type="CDD" id="cd01392">
    <property type="entry name" value="HTH_LacI"/>
    <property type="match status" value="1"/>
</dbReference>
<feature type="domain" description="HTH lacI-type" evidence="4">
    <location>
        <begin position="9"/>
        <end position="63"/>
    </location>
</feature>
<dbReference type="InterPro" id="IPR046335">
    <property type="entry name" value="LacI/GalR-like_sensor"/>
</dbReference>
<keyword evidence="3" id="KW-0804">Transcription</keyword>
<evidence type="ECO:0000256" key="1">
    <source>
        <dbReference type="ARBA" id="ARBA00023015"/>
    </source>
</evidence>
<dbReference type="GO" id="GO:0000976">
    <property type="term" value="F:transcription cis-regulatory region binding"/>
    <property type="evidence" value="ECO:0007669"/>
    <property type="project" value="TreeGrafter"/>
</dbReference>
<dbReference type="PROSITE" id="PS00356">
    <property type="entry name" value="HTH_LACI_1"/>
    <property type="match status" value="1"/>
</dbReference>
<dbReference type="OrthoDB" id="7939625at2"/>
<dbReference type="GO" id="GO:0003700">
    <property type="term" value="F:DNA-binding transcription factor activity"/>
    <property type="evidence" value="ECO:0007669"/>
    <property type="project" value="TreeGrafter"/>
</dbReference>
<dbReference type="Pfam" id="PF13377">
    <property type="entry name" value="Peripla_BP_3"/>
    <property type="match status" value="1"/>
</dbReference>
<reference evidence="5 6" key="1">
    <citation type="submission" date="2016-10" db="EMBL/GenBank/DDBJ databases">
        <authorList>
            <person name="de Groot N.N."/>
        </authorList>
    </citation>
    <scope>NUCLEOTIDE SEQUENCE [LARGE SCALE GENOMIC DNA]</scope>
    <source>
        <strain evidence="5 6">CGMCC 1.9109</strain>
    </source>
</reference>
<dbReference type="SMART" id="SM00354">
    <property type="entry name" value="HTH_LACI"/>
    <property type="match status" value="1"/>
</dbReference>
<dbReference type="Gene3D" id="1.10.260.40">
    <property type="entry name" value="lambda repressor-like DNA-binding domains"/>
    <property type="match status" value="1"/>
</dbReference>
<dbReference type="Gene3D" id="3.40.50.2300">
    <property type="match status" value="2"/>
</dbReference>
<proteinExistence type="predicted"/>
<dbReference type="InterPro" id="IPR000843">
    <property type="entry name" value="HTH_LacI"/>
</dbReference>
<dbReference type="Pfam" id="PF00356">
    <property type="entry name" value="LacI"/>
    <property type="match status" value="1"/>
</dbReference>
<keyword evidence="1" id="KW-0805">Transcription regulation</keyword>
<dbReference type="STRING" id="637679.GCA_001550055_02303"/>
<dbReference type="PRINTS" id="PR00036">
    <property type="entry name" value="HTHLACI"/>
</dbReference>